<dbReference type="GO" id="GO:0004527">
    <property type="term" value="F:exonuclease activity"/>
    <property type="evidence" value="ECO:0007669"/>
    <property type="project" value="UniProtKB-KW"/>
</dbReference>
<protein>
    <submittedName>
        <fullName evidence="1">DEDDh family exonuclease</fullName>
    </submittedName>
</protein>
<organism evidence="1">
    <name type="scientific">Streptomyces sp. SID7499</name>
    <dbReference type="NCBI Taxonomy" id="2706086"/>
    <lineage>
        <taxon>Bacteria</taxon>
        <taxon>Bacillati</taxon>
        <taxon>Actinomycetota</taxon>
        <taxon>Actinomycetes</taxon>
        <taxon>Kitasatosporales</taxon>
        <taxon>Streptomycetaceae</taxon>
        <taxon>Streptomyces</taxon>
    </lineage>
</organism>
<evidence type="ECO:0000313" key="1">
    <source>
        <dbReference type="EMBL" id="NEE09896.1"/>
    </source>
</evidence>
<dbReference type="EMBL" id="JAAGMN010002686">
    <property type="protein sequence ID" value="NEE09896.1"/>
    <property type="molecule type" value="Genomic_DNA"/>
</dbReference>
<proteinExistence type="predicted"/>
<comment type="caution">
    <text evidence="1">The sequence shown here is derived from an EMBL/GenBank/DDBJ whole genome shotgun (WGS) entry which is preliminary data.</text>
</comment>
<keyword evidence="1" id="KW-0269">Exonuclease</keyword>
<name>A0A6G3WWI5_9ACTN</name>
<feature type="non-terminal residue" evidence="1">
    <location>
        <position position="1"/>
    </location>
</feature>
<reference evidence="1" key="1">
    <citation type="submission" date="2020-01" db="EMBL/GenBank/DDBJ databases">
        <title>Insect and environment-associated Actinomycetes.</title>
        <authorList>
            <person name="Currrie C."/>
            <person name="Chevrette M."/>
            <person name="Carlson C."/>
            <person name="Stubbendieck R."/>
            <person name="Wendt-Pienkowski E."/>
        </authorList>
    </citation>
    <scope>NUCLEOTIDE SEQUENCE</scope>
    <source>
        <strain evidence="1">SID7499</strain>
    </source>
</reference>
<keyword evidence="1" id="KW-0540">Nuclease</keyword>
<dbReference type="AlphaFoldDB" id="A0A6G3WWI5"/>
<sequence length="48" mass="4908">TSKTQKAKAFGTPILEESAFTHLLRDVAPAVPAPGAALPHQAPAPSSE</sequence>
<keyword evidence="1" id="KW-0378">Hydrolase</keyword>
<gene>
    <name evidence="1" type="ORF">G3M58_26030</name>
</gene>
<accession>A0A6G3WWI5</accession>